<evidence type="ECO:0000256" key="4">
    <source>
        <dbReference type="ARBA" id="ARBA00022692"/>
    </source>
</evidence>
<comment type="similarity">
    <text evidence="7">Belongs to the glycosyltransferase 87 family.</text>
</comment>
<evidence type="ECO:0000256" key="1">
    <source>
        <dbReference type="ARBA" id="ARBA00004651"/>
    </source>
</evidence>
<dbReference type="InterPro" id="IPR018584">
    <property type="entry name" value="GT87"/>
</dbReference>
<accession>A0A120FH84</accession>
<evidence type="ECO:0000256" key="7">
    <source>
        <dbReference type="ARBA" id="ARBA00024033"/>
    </source>
</evidence>
<protein>
    <recommendedName>
        <fullName evidence="11">DUF2029 domain-containing protein</fullName>
    </recommendedName>
</protein>
<keyword evidence="2" id="KW-1003">Cell membrane</keyword>
<keyword evidence="5 8" id="KW-1133">Transmembrane helix</keyword>
<feature type="transmembrane region" description="Helical" evidence="8">
    <location>
        <begin position="16"/>
        <end position="35"/>
    </location>
</feature>
<evidence type="ECO:0000256" key="2">
    <source>
        <dbReference type="ARBA" id="ARBA00022475"/>
    </source>
</evidence>
<evidence type="ECO:0008006" key="11">
    <source>
        <dbReference type="Google" id="ProtNLM"/>
    </source>
</evidence>
<feature type="transmembrane region" description="Helical" evidence="8">
    <location>
        <begin position="314"/>
        <end position="336"/>
    </location>
</feature>
<evidence type="ECO:0000256" key="5">
    <source>
        <dbReference type="ARBA" id="ARBA00022989"/>
    </source>
</evidence>
<dbReference type="AlphaFoldDB" id="A0A120FH84"/>
<name>A0A120FH84_9BRAD</name>
<evidence type="ECO:0000256" key="3">
    <source>
        <dbReference type="ARBA" id="ARBA00022679"/>
    </source>
</evidence>
<dbReference type="GO" id="GO:0005886">
    <property type="term" value="C:plasma membrane"/>
    <property type="evidence" value="ECO:0007669"/>
    <property type="project" value="UniProtKB-SubCell"/>
</dbReference>
<feature type="transmembrane region" description="Helical" evidence="8">
    <location>
        <begin position="348"/>
        <end position="365"/>
    </location>
</feature>
<dbReference type="EMBL" id="LNCU01000123">
    <property type="protein sequence ID" value="KWV45561.1"/>
    <property type="molecule type" value="Genomic_DNA"/>
</dbReference>
<dbReference type="Proteomes" id="UP000057737">
    <property type="component" value="Unassembled WGS sequence"/>
</dbReference>
<organism evidence="9 10">
    <name type="scientific">Bradyrhizobium macuxiense</name>
    <dbReference type="NCBI Taxonomy" id="1755647"/>
    <lineage>
        <taxon>Bacteria</taxon>
        <taxon>Pseudomonadati</taxon>
        <taxon>Pseudomonadota</taxon>
        <taxon>Alphaproteobacteria</taxon>
        <taxon>Hyphomicrobiales</taxon>
        <taxon>Nitrobacteraceae</taxon>
        <taxon>Bradyrhizobium</taxon>
    </lineage>
</organism>
<evidence type="ECO:0000256" key="6">
    <source>
        <dbReference type="ARBA" id="ARBA00023136"/>
    </source>
</evidence>
<keyword evidence="4 8" id="KW-0812">Transmembrane</keyword>
<feature type="transmembrane region" description="Helical" evidence="8">
    <location>
        <begin position="94"/>
        <end position="117"/>
    </location>
</feature>
<keyword evidence="6 8" id="KW-0472">Membrane</keyword>
<feature type="transmembrane region" description="Helical" evidence="8">
    <location>
        <begin position="124"/>
        <end position="145"/>
    </location>
</feature>
<feature type="transmembrane region" description="Helical" evidence="8">
    <location>
        <begin position="207"/>
        <end position="230"/>
    </location>
</feature>
<evidence type="ECO:0000313" key="9">
    <source>
        <dbReference type="EMBL" id="KWV45561.1"/>
    </source>
</evidence>
<evidence type="ECO:0000256" key="8">
    <source>
        <dbReference type="SAM" id="Phobius"/>
    </source>
</evidence>
<gene>
    <name evidence="9" type="ORF">AS156_23595</name>
</gene>
<feature type="transmembrane region" description="Helical" evidence="8">
    <location>
        <begin position="181"/>
        <end position="201"/>
    </location>
</feature>
<dbReference type="OrthoDB" id="7679563at2"/>
<keyword evidence="3" id="KW-0808">Transferase</keyword>
<reference evidence="9 10" key="1">
    <citation type="submission" date="2015-11" db="EMBL/GenBank/DDBJ databases">
        <title>Draft Genome Sequence of the Strain BR 10303 (Bradyrhizobium sp.) isolated from nodules of Centrolobium paraense.</title>
        <authorList>
            <person name="Zelli J.E."/>
            <person name="Simoes-Araujo J.L."/>
            <person name="Barauna A.C."/>
            <person name="Silva K."/>
        </authorList>
    </citation>
    <scope>NUCLEOTIDE SEQUENCE [LARGE SCALE GENOMIC DNA]</scope>
    <source>
        <strain evidence="9 10">BR 10303</strain>
    </source>
</reference>
<sequence>MKTILDRDASAGNDPALAVACVLLILFSILLFVSGGGEPPGFDFSCFWGAGTMALDGHAASAYDWEQLHQQLILRMQSINHDAYPYDEFPIPFFYPPVFFLILAPLALLPFPIAFWVWSTAKLLCWLLVIYVIRPRFTALLLALATPPVFYDMYHGQSGLLAASVLGGVLLTLNRRPLFSGLLIALLIFKPQYGVLLPFVLVTTGRWNVIISTCLVLLVLMLLTGVMFGWDIFRAFGEAATSGTSRFHLGGELAWYNLSSVYGLFRLLGFGYGVAMSFHVAVALAAVMWVVVIWRRNVSFAVQAAGLLATTPLISPHFAIYDLSILAMALVFLMNADMDQISSLSNRLTLWIGVGAIVVLGYAFPFVLVPVGPFMCATVIAIIWMRLRQLEASGTTMSEQPCQ</sequence>
<proteinExistence type="inferred from homology"/>
<dbReference type="Pfam" id="PF09594">
    <property type="entry name" value="GT87"/>
    <property type="match status" value="1"/>
</dbReference>
<dbReference type="RefSeq" id="WP_066515377.1">
    <property type="nucleotide sequence ID" value="NZ_LNCU01000123.1"/>
</dbReference>
<dbReference type="GO" id="GO:0016758">
    <property type="term" value="F:hexosyltransferase activity"/>
    <property type="evidence" value="ECO:0007669"/>
    <property type="project" value="InterPro"/>
</dbReference>
<comment type="caution">
    <text evidence="9">The sequence shown here is derived from an EMBL/GenBank/DDBJ whole genome shotgun (WGS) entry which is preliminary data.</text>
</comment>
<evidence type="ECO:0000313" key="10">
    <source>
        <dbReference type="Proteomes" id="UP000057737"/>
    </source>
</evidence>
<feature type="transmembrane region" description="Helical" evidence="8">
    <location>
        <begin position="267"/>
        <end position="294"/>
    </location>
</feature>
<comment type="subcellular location">
    <subcellularLocation>
        <location evidence="1">Cell membrane</location>
        <topology evidence="1">Multi-pass membrane protein</topology>
    </subcellularLocation>
</comment>
<keyword evidence="10" id="KW-1185">Reference proteome</keyword>